<dbReference type="Gene3D" id="3.40.50.10420">
    <property type="entry name" value="NagB/RpiA/CoA transferase-like"/>
    <property type="match status" value="1"/>
</dbReference>
<protein>
    <submittedName>
        <fullName evidence="2">Lactate utilization protein C</fullName>
    </submittedName>
</protein>
<feature type="domain" description="LUD" evidence="1">
    <location>
        <begin position="96"/>
        <end position="214"/>
    </location>
</feature>
<dbReference type="InterPro" id="IPR003741">
    <property type="entry name" value="LUD_dom"/>
</dbReference>
<dbReference type="PANTHER" id="PTHR43682:SF1">
    <property type="entry name" value="LACTATE UTILIZATION PROTEIN C"/>
    <property type="match status" value="1"/>
</dbReference>
<gene>
    <name evidence="2" type="primary">lutC</name>
    <name evidence="2" type="ORF">Poly30_01470</name>
</gene>
<accession>A0A518EKP6</accession>
<dbReference type="EMBL" id="CP036434">
    <property type="protein sequence ID" value="QDV04656.1"/>
    <property type="molecule type" value="Genomic_DNA"/>
</dbReference>
<dbReference type="InterPro" id="IPR037171">
    <property type="entry name" value="NagB/RpiA_transferase-like"/>
</dbReference>
<keyword evidence="3" id="KW-1185">Reference proteome</keyword>
<dbReference type="Proteomes" id="UP000320390">
    <property type="component" value="Chromosome"/>
</dbReference>
<dbReference type="InterPro" id="IPR024185">
    <property type="entry name" value="FTHF_cligase-like_sf"/>
</dbReference>
<dbReference type="PANTHER" id="PTHR43682">
    <property type="entry name" value="LACTATE UTILIZATION PROTEIN C"/>
    <property type="match status" value="1"/>
</dbReference>
<sequence>MVDPKSDRELVLERVRSSLAGREAKREDLPLPPVLRAAGLDAFDADVFAERIAMTGAKVIAVSSAGGVPAAVHSIVSDLGVKTLAVSDLALARDAAAGFEGEVLDDTSAREDLFHCDAGISGVYAAVAETGTLVMSTADERNRLTSLVPDVHLAIVRRDQVVPTLDHVFERFGEGAATPPRCITFITGPSRTADIELELVVGVHGPKALYVILVG</sequence>
<proteinExistence type="predicted"/>
<dbReference type="AlphaFoldDB" id="A0A518EKP6"/>
<dbReference type="Pfam" id="PF02589">
    <property type="entry name" value="LUD_dom"/>
    <property type="match status" value="1"/>
</dbReference>
<reference evidence="2 3" key="1">
    <citation type="submission" date="2019-02" db="EMBL/GenBank/DDBJ databases">
        <title>Deep-cultivation of Planctomycetes and their phenomic and genomic characterization uncovers novel biology.</title>
        <authorList>
            <person name="Wiegand S."/>
            <person name="Jogler M."/>
            <person name="Boedeker C."/>
            <person name="Pinto D."/>
            <person name="Vollmers J."/>
            <person name="Rivas-Marin E."/>
            <person name="Kohn T."/>
            <person name="Peeters S.H."/>
            <person name="Heuer A."/>
            <person name="Rast P."/>
            <person name="Oberbeckmann S."/>
            <person name="Bunk B."/>
            <person name="Jeske O."/>
            <person name="Meyerdierks A."/>
            <person name="Storesund J.E."/>
            <person name="Kallscheuer N."/>
            <person name="Luecker S."/>
            <person name="Lage O.M."/>
            <person name="Pohl T."/>
            <person name="Merkel B.J."/>
            <person name="Hornburger P."/>
            <person name="Mueller R.-W."/>
            <person name="Bruemmer F."/>
            <person name="Labrenz M."/>
            <person name="Spormann A.M."/>
            <person name="Op den Camp H."/>
            <person name="Overmann J."/>
            <person name="Amann R."/>
            <person name="Jetten M.S.M."/>
            <person name="Mascher T."/>
            <person name="Medema M.H."/>
            <person name="Devos D.P."/>
            <person name="Kaster A.-K."/>
            <person name="Ovreas L."/>
            <person name="Rohde M."/>
            <person name="Galperin M.Y."/>
            <person name="Jogler C."/>
        </authorList>
    </citation>
    <scope>NUCLEOTIDE SEQUENCE [LARGE SCALE GENOMIC DNA]</scope>
    <source>
        <strain evidence="2 3">Poly30</strain>
    </source>
</reference>
<evidence type="ECO:0000313" key="3">
    <source>
        <dbReference type="Proteomes" id="UP000320390"/>
    </source>
</evidence>
<evidence type="ECO:0000259" key="1">
    <source>
        <dbReference type="Pfam" id="PF02589"/>
    </source>
</evidence>
<name>A0A518EKP6_9BACT</name>
<dbReference type="RefSeq" id="WP_419190793.1">
    <property type="nucleotide sequence ID" value="NZ_CP036434.1"/>
</dbReference>
<dbReference type="SUPFAM" id="SSF100950">
    <property type="entry name" value="NagB/RpiA/CoA transferase-like"/>
    <property type="match status" value="1"/>
</dbReference>
<organism evidence="2 3">
    <name type="scientific">Saltatorellus ferox</name>
    <dbReference type="NCBI Taxonomy" id="2528018"/>
    <lineage>
        <taxon>Bacteria</taxon>
        <taxon>Pseudomonadati</taxon>
        <taxon>Planctomycetota</taxon>
        <taxon>Planctomycetia</taxon>
        <taxon>Planctomycetia incertae sedis</taxon>
        <taxon>Saltatorellus</taxon>
    </lineage>
</organism>
<evidence type="ECO:0000313" key="2">
    <source>
        <dbReference type="EMBL" id="QDV04656.1"/>
    </source>
</evidence>